<keyword evidence="2 6" id="KW-0812">Transmembrane</keyword>
<proteinExistence type="predicted"/>
<sequence>MFGRLFAGLFLKKATKADSTVPKGRERLRWNKFKWALFTTNIVLTVYAIGGLAGVLLTWANVWESSDVIRTANSTELVLASIAATLLLITAIIGWCGILLNNRAFLSFYNLFLWISFAFLLAPGYVTYKKRTFNLEGKVNYMWSRDFDTDDRREIQNSLSCCGYYNPFIEAAESSRCYARSTLPGCKGRFIRFQKNALKRFYLCAFGLVIPHLLFIVTALLSSNHITYRFGKGLTPNAYRLDEATARSIKNDFLAQLSSMYGPDILTDLLANQRRRISQLASLEHTNSSTYLLSDNALSPHSFDQVPLAPPNKGALFKGRHDSFSSTGISEKGSPLQQSLGLHDLMHHGASDARTSVERGDTTR</sequence>
<evidence type="ECO:0000313" key="8">
    <source>
        <dbReference type="Proteomes" id="UP000027361"/>
    </source>
</evidence>
<feature type="transmembrane region" description="Helical" evidence="6">
    <location>
        <begin position="33"/>
        <end position="57"/>
    </location>
</feature>
<feature type="transmembrane region" description="Helical" evidence="6">
    <location>
        <begin position="106"/>
        <end position="128"/>
    </location>
</feature>
<name>A0A066WIS4_TILAU</name>
<evidence type="ECO:0000256" key="6">
    <source>
        <dbReference type="SAM" id="Phobius"/>
    </source>
</evidence>
<dbReference type="Proteomes" id="UP000027361">
    <property type="component" value="Unassembled WGS sequence"/>
</dbReference>
<feature type="compositionally biased region" description="Polar residues" evidence="5">
    <location>
        <begin position="324"/>
        <end position="336"/>
    </location>
</feature>
<protein>
    <recommendedName>
        <fullName evidence="9">Tetraspanin Tsp2</fullName>
    </recommendedName>
</protein>
<accession>A0A066WIS4</accession>
<dbReference type="InterPro" id="IPR018499">
    <property type="entry name" value="Tetraspanin/Peripherin"/>
</dbReference>
<comment type="caution">
    <text evidence="7">The sequence shown here is derived from an EMBL/GenBank/DDBJ whole genome shotgun (WGS) entry which is preliminary data.</text>
</comment>
<evidence type="ECO:0000256" key="1">
    <source>
        <dbReference type="ARBA" id="ARBA00004141"/>
    </source>
</evidence>
<gene>
    <name evidence="7" type="ORF">K437DRAFT_220647</name>
</gene>
<keyword evidence="4 6" id="KW-0472">Membrane</keyword>
<dbReference type="AlphaFoldDB" id="A0A066WIS4"/>
<dbReference type="STRING" id="1037660.A0A066WIS4"/>
<evidence type="ECO:0000256" key="4">
    <source>
        <dbReference type="ARBA" id="ARBA00023136"/>
    </source>
</evidence>
<dbReference type="OrthoDB" id="2156690at2759"/>
<feature type="transmembrane region" description="Helical" evidence="6">
    <location>
        <begin position="201"/>
        <end position="221"/>
    </location>
</feature>
<dbReference type="InParanoid" id="A0A066WIS4"/>
<dbReference type="OMA" id="WTLFFAN"/>
<evidence type="ECO:0000256" key="5">
    <source>
        <dbReference type="SAM" id="MobiDB-lite"/>
    </source>
</evidence>
<dbReference type="Pfam" id="PF00335">
    <property type="entry name" value="Tetraspanin"/>
    <property type="match status" value="1"/>
</dbReference>
<dbReference type="RefSeq" id="XP_013245291.1">
    <property type="nucleotide sequence ID" value="XM_013389837.1"/>
</dbReference>
<evidence type="ECO:0000256" key="3">
    <source>
        <dbReference type="ARBA" id="ARBA00022989"/>
    </source>
</evidence>
<evidence type="ECO:0000313" key="7">
    <source>
        <dbReference type="EMBL" id="KDN52443.1"/>
    </source>
</evidence>
<comment type="subcellular location">
    <subcellularLocation>
        <location evidence="1">Membrane</location>
        <topology evidence="1">Multi-pass membrane protein</topology>
    </subcellularLocation>
</comment>
<organism evidence="7 8">
    <name type="scientific">Tilletiaria anomala (strain ATCC 24038 / CBS 436.72 / UBC 951)</name>
    <dbReference type="NCBI Taxonomy" id="1037660"/>
    <lineage>
        <taxon>Eukaryota</taxon>
        <taxon>Fungi</taxon>
        <taxon>Dikarya</taxon>
        <taxon>Basidiomycota</taxon>
        <taxon>Ustilaginomycotina</taxon>
        <taxon>Exobasidiomycetes</taxon>
        <taxon>Georgefischeriales</taxon>
        <taxon>Tilletiariaceae</taxon>
        <taxon>Tilletiaria</taxon>
    </lineage>
</organism>
<dbReference type="GeneID" id="25262291"/>
<evidence type="ECO:0000256" key="2">
    <source>
        <dbReference type="ARBA" id="ARBA00022692"/>
    </source>
</evidence>
<dbReference type="GO" id="GO:0016020">
    <property type="term" value="C:membrane"/>
    <property type="evidence" value="ECO:0007669"/>
    <property type="project" value="UniProtKB-SubCell"/>
</dbReference>
<dbReference type="EMBL" id="JMSN01000010">
    <property type="protein sequence ID" value="KDN52443.1"/>
    <property type="molecule type" value="Genomic_DNA"/>
</dbReference>
<feature type="transmembrane region" description="Helical" evidence="6">
    <location>
        <begin position="77"/>
        <end position="100"/>
    </location>
</feature>
<keyword evidence="8" id="KW-1185">Reference proteome</keyword>
<dbReference type="HOGENOM" id="CLU_761141_0_0_1"/>
<reference evidence="7 8" key="1">
    <citation type="submission" date="2014-05" db="EMBL/GenBank/DDBJ databases">
        <title>Draft genome sequence of a rare smut relative, Tilletiaria anomala UBC 951.</title>
        <authorList>
            <consortium name="DOE Joint Genome Institute"/>
            <person name="Toome M."/>
            <person name="Kuo A."/>
            <person name="Henrissat B."/>
            <person name="Lipzen A."/>
            <person name="Tritt A."/>
            <person name="Yoshinaga Y."/>
            <person name="Zane M."/>
            <person name="Barry K."/>
            <person name="Grigoriev I.V."/>
            <person name="Spatafora J.W."/>
            <person name="Aimea M.C."/>
        </authorList>
    </citation>
    <scope>NUCLEOTIDE SEQUENCE [LARGE SCALE GENOMIC DNA]</scope>
    <source>
        <strain evidence="7 8">UBC 951</strain>
    </source>
</reference>
<evidence type="ECO:0008006" key="9">
    <source>
        <dbReference type="Google" id="ProtNLM"/>
    </source>
</evidence>
<keyword evidence="3 6" id="KW-1133">Transmembrane helix</keyword>
<feature type="region of interest" description="Disordered" evidence="5">
    <location>
        <begin position="314"/>
        <end position="336"/>
    </location>
</feature>